<dbReference type="InterPro" id="IPR027417">
    <property type="entry name" value="P-loop_NTPase"/>
</dbReference>
<dbReference type="Pfam" id="PF13424">
    <property type="entry name" value="TPR_12"/>
    <property type="match status" value="1"/>
</dbReference>
<dbReference type="Pfam" id="PF13374">
    <property type="entry name" value="TPR_10"/>
    <property type="match status" value="1"/>
</dbReference>
<evidence type="ECO:0000313" key="2">
    <source>
        <dbReference type="Proteomes" id="UP001206128"/>
    </source>
</evidence>
<accession>A0AAE3GEM3</accession>
<gene>
    <name evidence="1" type="ORF">LX83_001568</name>
</gene>
<dbReference type="SMART" id="SM00028">
    <property type="entry name" value="TPR"/>
    <property type="match status" value="5"/>
</dbReference>
<dbReference type="InterPro" id="IPR011990">
    <property type="entry name" value="TPR-like_helical_dom_sf"/>
</dbReference>
<comment type="caution">
    <text evidence="1">The sequence shown here is derived from an EMBL/GenBank/DDBJ whole genome shotgun (WGS) entry which is preliminary data.</text>
</comment>
<dbReference type="Gene3D" id="3.40.50.300">
    <property type="entry name" value="P-loop containing nucleotide triphosphate hydrolases"/>
    <property type="match status" value="1"/>
</dbReference>
<evidence type="ECO:0000313" key="1">
    <source>
        <dbReference type="EMBL" id="MCP2164728.1"/>
    </source>
</evidence>
<proteinExistence type="predicted"/>
<sequence>MEAGGVTHNSMSGSAHTVVQAGKIERLTVISAEALLDIPQQLGPDIAYFTDRTEDLRRARNLLTDREAHGVRLITVSGSPGVGKSAFATRLGNEVREHFPDGVLYLDLHGFDPVRDPLEPEAAIDELLGRLGVPDGLVSGSFETRAARFRSIMDSRETLVILDNAKNVKQVRPLLPAGRGCATVVTSRHRLTGLAGARAVNLDTLPLPDAKQMLTTLFDHGGVRLTDAQVTELAELCACLPLALEIAAQLINGRPRRAAQVIRELGDNKKRLAKLSGLDDELKAIRHVFSCSYQLLPASARQAFRLLGLHFGPRISLSAAEAVTGQPDDELADTLDQLVNANLVADEDEERIRCHDLLRLYARERAEQEESEAEREAAVRRLVTWYLHSAVAAERAINPHRRRVPLDLPPASSPTEAFADRQQALSWCAEEQANLVAAVVEAHERGWHDLAWKLAATLSEYFYQRKPWRDWVATHERALDSAQRCGEVRGQAEIRGSLAIAYRELRRPAAALAEFSTAIEQFQQAGDSHGEAWTRNTLGYAWREAGEPARGRDECVRAVGLFREIDDRYGEGAALNNLSGIRCVLGELGQALADAQQAVRAFAEVGDERSEAWARNGVGAVYQSLGRLPEAAAALAEVAEDRGRIGDHYGQAHTLTSLGGVLRDLGETARARQVWQQALIIFDALADPRAASVREDLATLSAD</sequence>
<keyword evidence="2" id="KW-1185">Reference proteome</keyword>
<dbReference type="Gene3D" id="1.25.40.10">
    <property type="entry name" value="Tetratricopeptide repeat domain"/>
    <property type="match status" value="2"/>
</dbReference>
<dbReference type="PRINTS" id="PR00364">
    <property type="entry name" value="DISEASERSIST"/>
</dbReference>
<dbReference type="InterPro" id="IPR019734">
    <property type="entry name" value="TPR_rpt"/>
</dbReference>
<protein>
    <submittedName>
        <fullName evidence="1">Tetratricopeptide repeat-containing protein</fullName>
    </submittedName>
</protein>
<dbReference type="GO" id="GO:0043531">
    <property type="term" value="F:ADP binding"/>
    <property type="evidence" value="ECO:0007669"/>
    <property type="project" value="InterPro"/>
</dbReference>
<dbReference type="AlphaFoldDB" id="A0AAE3GEM3"/>
<name>A0AAE3GEM3_9PSEU</name>
<organism evidence="1 2">
    <name type="scientific">Goodfellowiella coeruleoviolacea</name>
    <dbReference type="NCBI Taxonomy" id="334858"/>
    <lineage>
        <taxon>Bacteria</taxon>
        <taxon>Bacillati</taxon>
        <taxon>Actinomycetota</taxon>
        <taxon>Actinomycetes</taxon>
        <taxon>Pseudonocardiales</taxon>
        <taxon>Pseudonocardiaceae</taxon>
        <taxon>Goodfellowiella</taxon>
    </lineage>
</organism>
<reference evidence="1" key="1">
    <citation type="submission" date="2022-06" db="EMBL/GenBank/DDBJ databases">
        <title>Genomic Encyclopedia of Archaeal and Bacterial Type Strains, Phase II (KMG-II): from individual species to whole genera.</title>
        <authorList>
            <person name="Goeker M."/>
        </authorList>
    </citation>
    <scope>NUCLEOTIDE SEQUENCE</scope>
    <source>
        <strain evidence="1">DSM 43935</strain>
    </source>
</reference>
<dbReference type="PANTHER" id="PTHR47691:SF3">
    <property type="entry name" value="HTH-TYPE TRANSCRIPTIONAL REGULATOR RV0890C-RELATED"/>
    <property type="match status" value="1"/>
</dbReference>
<dbReference type="SUPFAM" id="SSF52540">
    <property type="entry name" value="P-loop containing nucleoside triphosphate hydrolases"/>
    <property type="match status" value="1"/>
</dbReference>
<dbReference type="PANTHER" id="PTHR47691">
    <property type="entry name" value="REGULATOR-RELATED"/>
    <property type="match status" value="1"/>
</dbReference>
<dbReference type="EMBL" id="JAMTCK010000003">
    <property type="protein sequence ID" value="MCP2164728.1"/>
    <property type="molecule type" value="Genomic_DNA"/>
</dbReference>
<dbReference type="Proteomes" id="UP001206128">
    <property type="component" value="Unassembled WGS sequence"/>
</dbReference>
<dbReference type="SUPFAM" id="SSF48452">
    <property type="entry name" value="TPR-like"/>
    <property type="match status" value="1"/>
</dbReference>